<dbReference type="PANTHER" id="PTHR46082:SF11">
    <property type="entry name" value="AAA+ ATPASE DOMAIN-CONTAINING PROTEIN-RELATED"/>
    <property type="match status" value="1"/>
</dbReference>
<dbReference type="Gene3D" id="3.40.50.1580">
    <property type="entry name" value="Nucleoside phosphorylase domain"/>
    <property type="match status" value="1"/>
</dbReference>
<protein>
    <recommendedName>
        <fullName evidence="7">Nucleoside phosphorylase domain-containing protein</fullName>
    </recommendedName>
</protein>
<sequence>MKRFRESEGHATSKRQKNSYETTLSSQHVDHYTVACFCAIHEELAAARDMLDEFHQCPPNVPTDDPNHYTLGSIKGYGIIITSLPEDGYGACNASLVAANMKRSFPRIRVNLIVGIGGGVPNKADIRLGDIVVGTRVMQYDFGKTVEDGKSERTAIPRTYDHLIGTTLTSLRSKHDRNPTRVPSILQQKLGKYPDTLRTDVPDLKVSQTGGQDTQHTVEIHYGAIASGNQVIKHGVARDKLAEELDVICFEMEAAGLMGYLPCLPTRGICDYSHSHKTNEWQRYAALNAAAYTREFIEELRVTREQVALVSNPQAQQSTLQERRKQLLDLLRFDHIDYRRLTIKKHHSKTRQWFLTHPDYKRWLDPAGLKENNGFIWMNGKPGTGKSTIMKFAYLEMKRSTRQAGEDAVTASFFFNARGEYLERSTIGMYRSLLLQLFEGYRDLQVVLDDPEVIPSSQKDCPSLVALKDIFWNAVCAPGHRGFTCFVDALDECDKQQVRDMVDYFEDLTEHSTDQNIPFRICFSSRHYPYIVPRYGIRVILEDQSGHSKDLENYIKSRLHILDSALIEELQLTLLSKAAGVFMWVVLVVDIVNKEYQRGGQALRRRIAEIPGDLSELFRDILTRDTDNMDQLLICIRWILFAEWPLQPVEFHLATERMKSFVIGSSKGLAEVTKSKTPTVQFIHESVRDFLIKDKGLHQAWPELESGWQSAAHEDLKQCCDLYLNYSSVVEFSSNLIAEPKPISRSKHRAEVSEKYPFLEYASRHILDHSNAAVERVPQD</sequence>
<dbReference type="InterPro" id="IPR000845">
    <property type="entry name" value="Nucleoside_phosphorylase_d"/>
</dbReference>
<dbReference type="Gene3D" id="3.40.50.300">
    <property type="entry name" value="P-loop containing nucleotide triphosphate hydrolases"/>
    <property type="match status" value="1"/>
</dbReference>
<evidence type="ECO:0000313" key="5">
    <source>
        <dbReference type="EMBL" id="KAJ5724800.1"/>
    </source>
</evidence>
<gene>
    <name evidence="5" type="ORF">N7493_006528</name>
</gene>
<feature type="domain" description="Nucleoside phosphorylase" evidence="3">
    <location>
        <begin position="34"/>
        <end position="257"/>
    </location>
</feature>
<dbReference type="SUPFAM" id="SSF52540">
    <property type="entry name" value="P-loop containing nucleoside triphosphate hydrolases"/>
    <property type="match status" value="1"/>
</dbReference>
<keyword evidence="1" id="KW-0677">Repeat</keyword>
<evidence type="ECO:0000259" key="3">
    <source>
        <dbReference type="Pfam" id="PF01048"/>
    </source>
</evidence>
<proteinExistence type="predicted"/>
<accession>A0AAD6MVL1</accession>
<dbReference type="Pfam" id="PF01048">
    <property type="entry name" value="PNP_UDP_1"/>
    <property type="match status" value="1"/>
</dbReference>
<evidence type="ECO:0000256" key="1">
    <source>
        <dbReference type="ARBA" id="ARBA00022737"/>
    </source>
</evidence>
<reference evidence="5" key="1">
    <citation type="journal article" date="2023" name="IMA Fungus">
        <title>Comparative genomic study of the Penicillium genus elucidates a diverse pangenome and 15 lateral gene transfer events.</title>
        <authorList>
            <person name="Petersen C."/>
            <person name="Sorensen T."/>
            <person name="Nielsen M.R."/>
            <person name="Sondergaard T.E."/>
            <person name="Sorensen J.L."/>
            <person name="Fitzpatrick D.A."/>
            <person name="Frisvad J.C."/>
            <person name="Nielsen K.L."/>
        </authorList>
    </citation>
    <scope>NUCLEOTIDE SEQUENCE</scope>
    <source>
        <strain evidence="5">IBT 17514</strain>
    </source>
</reference>
<dbReference type="InterPro" id="IPR053137">
    <property type="entry name" value="NLR-like"/>
</dbReference>
<name>A0AAD6MVL1_9EURO</name>
<feature type="domain" description="Nephrocystin 3-like N-terminal" evidence="4">
    <location>
        <begin position="350"/>
        <end position="526"/>
    </location>
</feature>
<dbReference type="InterPro" id="IPR056884">
    <property type="entry name" value="NPHP3-like_N"/>
</dbReference>
<comment type="caution">
    <text evidence="5">The sequence shown here is derived from an EMBL/GenBank/DDBJ whole genome shotgun (WGS) entry which is preliminary data.</text>
</comment>
<evidence type="ECO:0000313" key="6">
    <source>
        <dbReference type="Proteomes" id="UP001215712"/>
    </source>
</evidence>
<feature type="region of interest" description="Disordered" evidence="2">
    <location>
        <begin position="1"/>
        <end position="23"/>
    </location>
</feature>
<dbReference type="InterPro" id="IPR027417">
    <property type="entry name" value="P-loop_NTPase"/>
</dbReference>
<dbReference type="InterPro" id="IPR035994">
    <property type="entry name" value="Nucleoside_phosphorylase_sf"/>
</dbReference>
<dbReference type="Proteomes" id="UP001215712">
    <property type="component" value="Unassembled WGS sequence"/>
</dbReference>
<evidence type="ECO:0000259" key="4">
    <source>
        <dbReference type="Pfam" id="PF24883"/>
    </source>
</evidence>
<dbReference type="Pfam" id="PF24883">
    <property type="entry name" value="NPHP3_N"/>
    <property type="match status" value="1"/>
</dbReference>
<dbReference type="EMBL" id="JAQJAN010000008">
    <property type="protein sequence ID" value="KAJ5724800.1"/>
    <property type="molecule type" value="Genomic_DNA"/>
</dbReference>
<dbReference type="GO" id="GO:0009116">
    <property type="term" value="P:nucleoside metabolic process"/>
    <property type="evidence" value="ECO:0007669"/>
    <property type="project" value="InterPro"/>
</dbReference>
<feature type="compositionally biased region" description="Basic and acidic residues" evidence="2">
    <location>
        <begin position="1"/>
        <end position="11"/>
    </location>
</feature>
<dbReference type="SUPFAM" id="SSF53167">
    <property type="entry name" value="Purine and uridine phosphorylases"/>
    <property type="match status" value="1"/>
</dbReference>
<evidence type="ECO:0008006" key="7">
    <source>
        <dbReference type="Google" id="ProtNLM"/>
    </source>
</evidence>
<dbReference type="AlphaFoldDB" id="A0AAD6MVL1"/>
<keyword evidence="6" id="KW-1185">Reference proteome</keyword>
<organism evidence="5 6">
    <name type="scientific">Penicillium malachiteum</name>
    <dbReference type="NCBI Taxonomy" id="1324776"/>
    <lineage>
        <taxon>Eukaryota</taxon>
        <taxon>Fungi</taxon>
        <taxon>Dikarya</taxon>
        <taxon>Ascomycota</taxon>
        <taxon>Pezizomycotina</taxon>
        <taxon>Eurotiomycetes</taxon>
        <taxon>Eurotiomycetidae</taxon>
        <taxon>Eurotiales</taxon>
        <taxon>Aspergillaceae</taxon>
        <taxon>Penicillium</taxon>
    </lineage>
</organism>
<dbReference type="GO" id="GO:0003824">
    <property type="term" value="F:catalytic activity"/>
    <property type="evidence" value="ECO:0007669"/>
    <property type="project" value="InterPro"/>
</dbReference>
<dbReference type="PANTHER" id="PTHR46082">
    <property type="entry name" value="ATP/GTP-BINDING PROTEIN-RELATED"/>
    <property type="match status" value="1"/>
</dbReference>
<evidence type="ECO:0000256" key="2">
    <source>
        <dbReference type="SAM" id="MobiDB-lite"/>
    </source>
</evidence>
<reference evidence="5" key="2">
    <citation type="submission" date="2023-01" db="EMBL/GenBank/DDBJ databases">
        <authorList>
            <person name="Petersen C."/>
        </authorList>
    </citation>
    <scope>NUCLEOTIDE SEQUENCE</scope>
    <source>
        <strain evidence="5">IBT 17514</strain>
    </source>
</reference>